<dbReference type="EMBL" id="JYFN01000011">
    <property type="protein sequence ID" value="KJE23685.1"/>
    <property type="molecule type" value="Genomic_DNA"/>
</dbReference>
<dbReference type="Proteomes" id="UP000032545">
    <property type="component" value="Unassembled WGS sequence"/>
</dbReference>
<protein>
    <submittedName>
        <fullName evidence="2">Uncharacterized protein</fullName>
    </submittedName>
</protein>
<dbReference type="PATRIC" id="fig|1502723.3.peg.598"/>
<evidence type="ECO:0000313" key="3">
    <source>
        <dbReference type="Proteomes" id="UP000032545"/>
    </source>
</evidence>
<evidence type="ECO:0000256" key="1">
    <source>
        <dbReference type="SAM" id="MobiDB-lite"/>
    </source>
</evidence>
<feature type="compositionally biased region" description="Basic and acidic residues" evidence="1">
    <location>
        <begin position="306"/>
        <end position="318"/>
    </location>
</feature>
<keyword evidence="3" id="KW-1185">Reference proteome</keyword>
<proteinExistence type="predicted"/>
<reference evidence="3" key="1">
    <citation type="submission" date="2015-02" db="EMBL/GenBank/DDBJ databases">
        <title>Draft Genome of Frankia sp. CpI1-S.</title>
        <authorList>
            <person name="Oshone R.T."/>
            <person name="Ngom M."/>
            <person name="Ghodhbane-Gtari F."/>
            <person name="Gtari M."/>
            <person name="Morris K."/>
            <person name="Thomas K."/>
            <person name="Sen A."/>
            <person name="Tisa L.S."/>
        </authorList>
    </citation>
    <scope>NUCLEOTIDE SEQUENCE [LARGE SCALE GENOMIC DNA]</scope>
    <source>
        <strain evidence="3">CpI1-S</strain>
    </source>
</reference>
<gene>
    <name evidence="2" type="ORF">FF36_01870</name>
</gene>
<dbReference type="RefSeq" id="WP_128423274.1">
    <property type="nucleotide sequence ID" value="NZ_JYFN01000011.1"/>
</dbReference>
<feature type="region of interest" description="Disordered" evidence="1">
    <location>
        <begin position="296"/>
        <end position="346"/>
    </location>
</feature>
<feature type="compositionally biased region" description="Basic and acidic residues" evidence="1">
    <location>
        <begin position="327"/>
        <end position="346"/>
    </location>
</feature>
<dbReference type="OrthoDB" id="4287082at2"/>
<evidence type="ECO:0000313" key="2">
    <source>
        <dbReference type="EMBL" id="KJE23685.1"/>
    </source>
</evidence>
<accession>A0A0D8BHY1</accession>
<comment type="caution">
    <text evidence="2">The sequence shown here is derived from an EMBL/GenBank/DDBJ whole genome shotgun (WGS) entry which is preliminary data.</text>
</comment>
<sequence>MSDAARLCGLAWDRSRIAALERGAKSISIEELVVLPFVLGVACERQVTVSELLDSPDLVALTPQIHGSARDIADILAGETPEDIIVPSRVADAIGRGTWDFGRIAGPPPVPSDPGAHSFTDLPLSPELAGGADEEIDAQVREPIRNLAARTILEAMPVARRAFELGLWPRGGTVGDVTRWAWLGGETEELAGRRLGEPPAIIVALSLALWGRTLSAERDHILSEKSVPSAATRDTVRSVRGRITRNLLNQLSGDIRLRELAGENREIEKATGRGAAFVALVARDLWGNSLANERDRLVAESEPDASPDRRRELRERVTRQLVDQVTEEIRRRETGGDGQRQEEAGR</sequence>
<dbReference type="AlphaFoldDB" id="A0A0D8BHY1"/>
<name>A0A0D8BHY1_9ACTN</name>
<reference evidence="2 3" key="2">
    <citation type="journal article" date="2016" name="Genome Announc.">
        <title>Permanent Draft Genome Sequences for Two Variants of Frankia sp. Strain CpI1, the First Frankia Strain Isolated from Root Nodules of Comptonia peregrina.</title>
        <authorList>
            <person name="Oshone R."/>
            <person name="Hurst S.G.IV."/>
            <person name="Abebe-Akele F."/>
            <person name="Simpson S."/>
            <person name="Morris K."/>
            <person name="Thomas W.K."/>
            <person name="Tisa L.S."/>
        </authorList>
    </citation>
    <scope>NUCLEOTIDE SEQUENCE [LARGE SCALE GENOMIC DNA]</scope>
    <source>
        <strain evidence="3">CpI1-S</strain>
    </source>
</reference>
<organism evidence="2 3">
    <name type="scientific">Frankia torreyi</name>
    <dbReference type="NCBI Taxonomy" id="1856"/>
    <lineage>
        <taxon>Bacteria</taxon>
        <taxon>Bacillati</taxon>
        <taxon>Actinomycetota</taxon>
        <taxon>Actinomycetes</taxon>
        <taxon>Frankiales</taxon>
        <taxon>Frankiaceae</taxon>
        <taxon>Frankia</taxon>
    </lineage>
</organism>